<name>A0A9D1W9X4_9SPHI</name>
<dbReference type="Proteomes" id="UP000824156">
    <property type="component" value="Unassembled WGS sequence"/>
</dbReference>
<evidence type="ECO:0000256" key="2">
    <source>
        <dbReference type="ARBA" id="ARBA00011901"/>
    </source>
</evidence>
<sequence length="394" mass="44363">MRSNFRVITLFYAVLLILSAPCTHGQIRIGETIDSLSYLNYSDGQVRLGSDKMGYIDSGVRLVVMDSVKDQYVVKLSRSWEAFIPKQFVGNIKEVTGDVDSLFNHLNSSWHLTSSENVDVLSLTFSEALPYRSIQEVSPNKIILDVFGARSNATWFTQLSKAKVIEHVQMEQLEQDVIRFHIHLRGKQNWGYALKYQNNSLQVRVKHPPAKLNLKNLHIAIDAGHGGSSTGAVGAQGTLEKEYNLLFALELQKLLLKKGVKNVYMTRTGDYEVSTTDRVRTLKGINPDILISLHLNASSNTQVSGVSTYYKQQQSKALASSILQQMLKLDLNEFGLIGNFNFLLNAPIEYPNTLVEIAFLSNPEDEEKVLQPAFHSKVAKQIYKGLKDWIKEIK</sequence>
<dbReference type="Pfam" id="PF11741">
    <property type="entry name" value="AMIN"/>
    <property type="match status" value="1"/>
</dbReference>
<dbReference type="InterPro" id="IPR002508">
    <property type="entry name" value="MurNAc-LAA_cat"/>
</dbReference>
<evidence type="ECO:0000256" key="1">
    <source>
        <dbReference type="ARBA" id="ARBA00001561"/>
    </source>
</evidence>
<dbReference type="PANTHER" id="PTHR30404:SF0">
    <property type="entry name" value="N-ACETYLMURAMOYL-L-ALANINE AMIDASE AMIC"/>
    <property type="match status" value="1"/>
</dbReference>
<reference evidence="5" key="2">
    <citation type="submission" date="2021-04" db="EMBL/GenBank/DDBJ databases">
        <authorList>
            <person name="Gilroy R."/>
        </authorList>
    </citation>
    <scope>NUCLEOTIDE SEQUENCE</scope>
    <source>
        <strain evidence="5">1719</strain>
    </source>
</reference>
<dbReference type="GO" id="GO:0009253">
    <property type="term" value="P:peptidoglycan catabolic process"/>
    <property type="evidence" value="ECO:0007669"/>
    <property type="project" value="InterPro"/>
</dbReference>
<dbReference type="EC" id="3.5.1.28" evidence="2"/>
<evidence type="ECO:0000313" key="5">
    <source>
        <dbReference type="EMBL" id="HIX55143.1"/>
    </source>
</evidence>
<evidence type="ECO:0000256" key="3">
    <source>
        <dbReference type="ARBA" id="ARBA00022801"/>
    </source>
</evidence>
<dbReference type="CDD" id="cd02696">
    <property type="entry name" value="MurNAc-LAA"/>
    <property type="match status" value="1"/>
</dbReference>
<accession>A0A9D1W9X4</accession>
<dbReference type="SUPFAM" id="SSF53187">
    <property type="entry name" value="Zn-dependent exopeptidases"/>
    <property type="match status" value="1"/>
</dbReference>
<dbReference type="PANTHER" id="PTHR30404">
    <property type="entry name" value="N-ACETYLMURAMOYL-L-ALANINE AMIDASE"/>
    <property type="match status" value="1"/>
</dbReference>
<dbReference type="AlphaFoldDB" id="A0A9D1W9X4"/>
<evidence type="ECO:0000259" key="4">
    <source>
        <dbReference type="SMART" id="SM00646"/>
    </source>
</evidence>
<dbReference type="InterPro" id="IPR050695">
    <property type="entry name" value="N-acetylmuramoyl_amidase_3"/>
</dbReference>
<proteinExistence type="predicted"/>
<dbReference type="GO" id="GO:0008745">
    <property type="term" value="F:N-acetylmuramoyl-L-alanine amidase activity"/>
    <property type="evidence" value="ECO:0007669"/>
    <property type="project" value="UniProtKB-EC"/>
</dbReference>
<dbReference type="Pfam" id="PF01520">
    <property type="entry name" value="Amidase_3"/>
    <property type="match status" value="1"/>
</dbReference>
<dbReference type="Gene3D" id="3.40.630.40">
    <property type="entry name" value="Zn-dependent exopeptidases"/>
    <property type="match status" value="1"/>
</dbReference>
<dbReference type="GO" id="GO:0030288">
    <property type="term" value="C:outer membrane-bounded periplasmic space"/>
    <property type="evidence" value="ECO:0007669"/>
    <property type="project" value="TreeGrafter"/>
</dbReference>
<dbReference type="InterPro" id="IPR021731">
    <property type="entry name" value="AMIN_dom"/>
</dbReference>
<evidence type="ECO:0000313" key="6">
    <source>
        <dbReference type="Proteomes" id="UP000824156"/>
    </source>
</evidence>
<organism evidence="5 6">
    <name type="scientific">Candidatus Sphingobacterium stercoripullorum</name>
    <dbReference type="NCBI Taxonomy" id="2838759"/>
    <lineage>
        <taxon>Bacteria</taxon>
        <taxon>Pseudomonadati</taxon>
        <taxon>Bacteroidota</taxon>
        <taxon>Sphingobacteriia</taxon>
        <taxon>Sphingobacteriales</taxon>
        <taxon>Sphingobacteriaceae</taxon>
        <taxon>Sphingobacterium</taxon>
    </lineage>
</organism>
<dbReference type="EMBL" id="DXEZ01000245">
    <property type="protein sequence ID" value="HIX55143.1"/>
    <property type="molecule type" value="Genomic_DNA"/>
</dbReference>
<keyword evidence="3" id="KW-0378">Hydrolase</keyword>
<protein>
    <recommendedName>
        <fullName evidence="2">N-acetylmuramoyl-L-alanine amidase</fullName>
        <ecNumber evidence="2">3.5.1.28</ecNumber>
    </recommendedName>
</protein>
<reference evidence="5" key="1">
    <citation type="journal article" date="2021" name="PeerJ">
        <title>Extensive microbial diversity within the chicken gut microbiome revealed by metagenomics and culture.</title>
        <authorList>
            <person name="Gilroy R."/>
            <person name="Ravi A."/>
            <person name="Getino M."/>
            <person name="Pursley I."/>
            <person name="Horton D.L."/>
            <person name="Alikhan N.F."/>
            <person name="Baker D."/>
            <person name="Gharbi K."/>
            <person name="Hall N."/>
            <person name="Watson M."/>
            <person name="Adriaenssens E.M."/>
            <person name="Foster-Nyarko E."/>
            <person name="Jarju S."/>
            <person name="Secka A."/>
            <person name="Antonio M."/>
            <person name="Oren A."/>
            <person name="Chaudhuri R.R."/>
            <person name="La Ragione R."/>
            <person name="Hildebrand F."/>
            <person name="Pallen M.J."/>
        </authorList>
    </citation>
    <scope>NUCLEOTIDE SEQUENCE</scope>
    <source>
        <strain evidence="5">1719</strain>
    </source>
</reference>
<gene>
    <name evidence="5" type="ORF">H9853_08955</name>
</gene>
<comment type="caution">
    <text evidence="5">The sequence shown here is derived from an EMBL/GenBank/DDBJ whole genome shotgun (WGS) entry which is preliminary data.</text>
</comment>
<comment type="catalytic activity">
    <reaction evidence="1">
        <text>Hydrolyzes the link between N-acetylmuramoyl residues and L-amino acid residues in certain cell-wall glycopeptides.</text>
        <dbReference type="EC" id="3.5.1.28"/>
    </reaction>
</comment>
<dbReference type="SMART" id="SM00646">
    <property type="entry name" value="Ami_3"/>
    <property type="match status" value="1"/>
</dbReference>
<feature type="domain" description="MurNAc-LAA" evidence="4">
    <location>
        <begin position="279"/>
        <end position="387"/>
    </location>
</feature>